<dbReference type="Pfam" id="PF00931">
    <property type="entry name" value="NB-ARC"/>
    <property type="match status" value="1"/>
</dbReference>
<protein>
    <recommendedName>
        <fullName evidence="1">NB-ARC domain-containing protein</fullName>
    </recommendedName>
</protein>
<evidence type="ECO:0000259" key="1">
    <source>
        <dbReference type="Pfam" id="PF00931"/>
    </source>
</evidence>
<accession>A0AA35VLH8</accession>
<evidence type="ECO:0000313" key="3">
    <source>
        <dbReference type="Proteomes" id="UP001177003"/>
    </source>
</evidence>
<organism evidence="2 3">
    <name type="scientific">Lactuca saligna</name>
    <name type="common">Willowleaf lettuce</name>
    <dbReference type="NCBI Taxonomy" id="75948"/>
    <lineage>
        <taxon>Eukaryota</taxon>
        <taxon>Viridiplantae</taxon>
        <taxon>Streptophyta</taxon>
        <taxon>Embryophyta</taxon>
        <taxon>Tracheophyta</taxon>
        <taxon>Spermatophyta</taxon>
        <taxon>Magnoliopsida</taxon>
        <taxon>eudicotyledons</taxon>
        <taxon>Gunneridae</taxon>
        <taxon>Pentapetalae</taxon>
        <taxon>asterids</taxon>
        <taxon>campanulids</taxon>
        <taxon>Asterales</taxon>
        <taxon>Asteraceae</taxon>
        <taxon>Cichorioideae</taxon>
        <taxon>Cichorieae</taxon>
        <taxon>Lactucinae</taxon>
        <taxon>Lactuca</taxon>
    </lineage>
</organism>
<dbReference type="InterPro" id="IPR002182">
    <property type="entry name" value="NB-ARC"/>
</dbReference>
<reference evidence="2" key="1">
    <citation type="submission" date="2023-04" db="EMBL/GenBank/DDBJ databases">
        <authorList>
            <person name="Vijverberg K."/>
            <person name="Xiong W."/>
            <person name="Schranz E."/>
        </authorList>
    </citation>
    <scope>NUCLEOTIDE SEQUENCE</scope>
</reference>
<dbReference type="EMBL" id="OX465078">
    <property type="protein sequence ID" value="CAI9270999.1"/>
    <property type="molecule type" value="Genomic_DNA"/>
</dbReference>
<dbReference type="AlphaFoldDB" id="A0AA35VLH8"/>
<gene>
    <name evidence="2" type="ORF">LSALG_LOCUS11282</name>
</gene>
<keyword evidence="3" id="KW-1185">Reference proteome</keyword>
<name>A0AA35VLH8_LACSI</name>
<dbReference type="Proteomes" id="UP001177003">
    <property type="component" value="Chromosome 2"/>
</dbReference>
<proteinExistence type="predicted"/>
<feature type="domain" description="NB-ARC" evidence="1">
    <location>
        <begin position="1"/>
        <end position="56"/>
    </location>
</feature>
<evidence type="ECO:0000313" key="2">
    <source>
        <dbReference type="EMBL" id="CAI9270999.1"/>
    </source>
</evidence>
<dbReference type="GO" id="GO:0043531">
    <property type="term" value="F:ADP binding"/>
    <property type="evidence" value="ECO:0007669"/>
    <property type="project" value="InterPro"/>
</dbReference>
<sequence length="116" mass="12860">MGGVGKTTMTEHLKKATEDKKMFDWIVKAVIGQKINMLSIQQAVAEYMGQPLIEMSITARADRLRISVIELPQLVELILDGLPDFTSIYPEKTSATSSMSNNISAIQLIFNRDADS</sequence>